<keyword evidence="4 9" id="KW-0812">Transmembrane</keyword>
<dbReference type="Proteomes" id="UP000226431">
    <property type="component" value="Unassembled WGS sequence"/>
</dbReference>
<feature type="region of interest" description="Disordered" evidence="8">
    <location>
        <begin position="1"/>
        <end position="45"/>
    </location>
</feature>
<dbReference type="FunFam" id="1.20.1250.20:FF:000078">
    <property type="entry name" value="MFS maltose transporter, putative"/>
    <property type="match status" value="1"/>
</dbReference>
<evidence type="ECO:0000256" key="5">
    <source>
        <dbReference type="ARBA" id="ARBA00022989"/>
    </source>
</evidence>
<feature type="transmembrane region" description="Helical" evidence="9">
    <location>
        <begin position="208"/>
        <end position="229"/>
    </location>
</feature>
<dbReference type="PANTHER" id="PTHR48022">
    <property type="entry name" value="PLASTIDIC GLUCOSE TRANSPORTER 4"/>
    <property type="match status" value="1"/>
</dbReference>
<evidence type="ECO:0000256" key="8">
    <source>
        <dbReference type="SAM" id="MobiDB-lite"/>
    </source>
</evidence>
<comment type="similarity">
    <text evidence="2 7">Belongs to the major facilitator superfamily. Sugar transporter (TC 2.A.1.1) family.</text>
</comment>
<dbReference type="GO" id="GO:0005351">
    <property type="term" value="F:carbohydrate:proton symporter activity"/>
    <property type="evidence" value="ECO:0007669"/>
    <property type="project" value="TreeGrafter"/>
</dbReference>
<evidence type="ECO:0000256" key="6">
    <source>
        <dbReference type="ARBA" id="ARBA00023136"/>
    </source>
</evidence>
<sequence length="601" mass="66521">MTATTAKVDLPLPKSLGPDPWEDGTLEWETNGGLPDLNKLDTTTTISEDDSPFAKLRMMEESLWYSQKMGNSDPASEERSRGPSDKSLTFLQCCRKYPKALAWSGVLLTTMIAMSYSKSLIPAIISTPKFEREFGVPRNADDPSAGLIIEPVWQIALQDASLATEIVGLMLCGPLTEVVGYRKMMIGSLIWTCIGFFPAVFFENLPTLLGSQIMLGISWGVIEILAFLYAAELVPHRLRAFVISSANMCWLIGRLLSAGFVAGFGDRSKDSSTARLPFVFQWVCAVPALLAVSYVPESPWWLVRRGRLKDACLSLDRLSSRMNTDPDAAVALMNHTNKIEMKLKYGGARAIDMFKGTNRRRTEIACMVWICQAFSGSSIISYAPYLMQRAGLEASASGTYATVMYGIAVAGGILSLFVVQYVGRRLLYLLGLGSAVIFLLVAGIVSIALPPSYAVGWTLTALIIVTKLTSDLSIDPVRYILVTEIPAMRLRLNTVAFGRILYNICKIANNVIMPHMINPEVWDWKGKVCFVYAGTSLAGFIWCYFRLPETKGLAHIEIDILFELKAPAKKFAVFRKQLEKTPYSSSVDHDKNPWHGWLSYA</sequence>
<evidence type="ECO:0000313" key="12">
    <source>
        <dbReference type="Proteomes" id="UP000226431"/>
    </source>
</evidence>
<gene>
    <name evidence="11" type="ORF">CDD80_7257</name>
</gene>
<dbReference type="InterPro" id="IPR036259">
    <property type="entry name" value="MFS_trans_sf"/>
</dbReference>
<keyword evidence="6 9" id="KW-0472">Membrane</keyword>
<dbReference type="InterPro" id="IPR020846">
    <property type="entry name" value="MFS_dom"/>
</dbReference>
<dbReference type="InterPro" id="IPR005828">
    <property type="entry name" value="MFS_sugar_transport-like"/>
</dbReference>
<dbReference type="NCBIfam" id="TIGR00879">
    <property type="entry name" value="SP"/>
    <property type="match status" value="1"/>
</dbReference>
<name>A0A2C5ZEM6_9HYPO</name>
<feature type="transmembrane region" description="Helical" evidence="9">
    <location>
        <begin position="399"/>
        <end position="419"/>
    </location>
</feature>
<organism evidence="11 12">
    <name type="scientific">Ophiocordyceps camponoti-rufipedis</name>
    <dbReference type="NCBI Taxonomy" id="2004952"/>
    <lineage>
        <taxon>Eukaryota</taxon>
        <taxon>Fungi</taxon>
        <taxon>Dikarya</taxon>
        <taxon>Ascomycota</taxon>
        <taxon>Pezizomycotina</taxon>
        <taxon>Sordariomycetes</taxon>
        <taxon>Hypocreomycetidae</taxon>
        <taxon>Hypocreales</taxon>
        <taxon>Ophiocordycipitaceae</taxon>
        <taxon>Ophiocordyceps</taxon>
    </lineage>
</organism>
<comment type="subcellular location">
    <subcellularLocation>
        <location evidence="1">Membrane</location>
        <topology evidence="1">Multi-pass membrane protein</topology>
    </subcellularLocation>
</comment>
<dbReference type="InterPro" id="IPR003663">
    <property type="entry name" value="Sugar/inositol_transpt"/>
</dbReference>
<evidence type="ECO:0000256" key="4">
    <source>
        <dbReference type="ARBA" id="ARBA00022692"/>
    </source>
</evidence>
<evidence type="ECO:0000256" key="9">
    <source>
        <dbReference type="SAM" id="Phobius"/>
    </source>
</evidence>
<accession>A0A2C5ZEM6</accession>
<evidence type="ECO:0000256" key="7">
    <source>
        <dbReference type="RuleBase" id="RU003346"/>
    </source>
</evidence>
<dbReference type="InterPro" id="IPR050360">
    <property type="entry name" value="MFS_Sugar_Transporters"/>
</dbReference>
<proteinExistence type="inferred from homology"/>
<dbReference type="STRING" id="2004952.A0A2C5ZEM6"/>
<dbReference type="InterPro" id="IPR005829">
    <property type="entry name" value="Sugar_transporter_CS"/>
</dbReference>
<dbReference type="Gene3D" id="1.20.1250.20">
    <property type="entry name" value="MFS general substrate transporter like domains"/>
    <property type="match status" value="1"/>
</dbReference>
<reference evidence="11 12" key="1">
    <citation type="submission" date="2017-06" db="EMBL/GenBank/DDBJ databases">
        <title>Ant-infecting Ophiocordyceps genomes reveal a high diversity of potential behavioral manipulation genes and a possible major role for enterotoxins.</title>
        <authorList>
            <person name="De Bekker C."/>
            <person name="Evans H.C."/>
            <person name="Brachmann A."/>
            <person name="Hughes D.P."/>
        </authorList>
    </citation>
    <scope>NUCLEOTIDE SEQUENCE [LARGE SCALE GENOMIC DNA]</scope>
    <source>
        <strain evidence="11 12">Map16</strain>
    </source>
</reference>
<dbReference type="PROSITE" id="PS50850">
    <property type="entry name" value="MFS"/>
    <property type="match status" value="1"/>
</dbReference>
<feature type="transmembrane region" description="Helical" evidence="9">
    <location>
        <begin position="426"/>
        <end position="449"/>
    </location>
</feature>
<feature type="transmembrane region" description="Helical" evidence="9">
    <location>
        <begin position="364"/>
        <end position="387"/>
    </location>
</feature>
<evidence type="ECO:0000313" key="11">
    <source>
        <dbReference type="EMBL" id="PHH78172.1"/>
    </source>
</evidence>
<evidence type="ECO:0000256" key="3">
    <source>
        <dbReference type="ARBA" id="ARBA00022448"/>
    </source>
</evidence>
<dbReference type="PROSITE" id="PS00217">
    <property type="entry name" value="SUGAR_TRANSPORT_2"/>
    <property type="match status" value="1"/>
</dbReference>
<feature type="domain" description="Major facilitator superfamily (MFS) profile" evidence="10">
    <location>
        <begin position="103"/>
        <end position="551"/>
    </location>
</feature>
<comment type="caution">
    <text evidence="11">The sequence shown here is derived from an EMBL/GenBank/DDBJ whole genome shotgun (WGS) entry which is preliminary data.</text>
</comment>
<evidence type="ECO:0000256" key="2">
    <source>
        <dbReference type="ARBA" id="ARBA00010992"/>
    </source>
</evidence>
<dbReference type="Pfam" id="PF00083">
    <property type="entry name" value="Sugar_tr"/>
    <property type="match status" value="1"/>
</dbReference>
<keyword evidence="5 9" id="KW-1133">Transmembrane helix</keyword>
<keyword evidence="12" id="KW-1185">Reference proteome</keyword>
<dbReference type="EMBL" id="NJES01000089">
    <property type="protein sequence ID" value="PHH78172.1"/>
    <property type="molecule type" value="Genomic_DNA"/>
</dbReference>
<feature type="transmembrane region" description="Helical" evidence="9">
    <location>
        <begin position="241"/>
        <end position="264"/>
    </location>
</feature>
<dbReference type="OrthoDB" id="6612291at2759"/>
<dbReference type="PANTHER" id="PTHR48022:SF49">
    <property type="entry name" value="SUGAR TRANSPORTER, PUTATIVE (AFU_ORTHOLOGUE AFUA_8G01340)-RELATED"/>
    <property type="match status" value="1"/>
</dbReference>
<evidence type="ECO:0000259" key="10">
    <source>
        <dbReference type="PROSITE" id="PS50850"/>
    </source>
</evidence>
<evidence type="ECO:0000256" key="1">
    <source>
        <dbReference type="ARBA" id="ARBA00004141"/>
    </source>
</evidence>
<keyword evidence="3 7" id="KW-0813">Transport</keyword>
<dbReference type="GO" id="GO:0016020">
    <property type="term" value="C:membrane"/>
    <property type="evidence" value="ECO:0007669"/>
    <property type="project" value="UniProtKB-SubCell"/>
</dbReference>
<feature type="transmembrane region" description="Helical" evidence="9">
    <location>
        <begin position="524"/>
        <end position="545"/>
    </location>
</feature>
<feature type="transmembrane region" description="Helical" evidence="9">
    <location>
        <begin position="184"/>
        <end position="202"/>
    </location>
</feature>
<dbReference type="AlphaFoldDB" id="A0A2C5ZEM6"/>
<protein>
    <recommendedName>
        <fullName evidence="10">Major facilitator superfamily (MFS) profile domain-containing protein</fullName>
    </recommendedName>
</protein>
<dbReference type="SUPFAM" id="SSF103473">
    <property type="entry name" value="MFS general substrate transporter"/>
    <property type="match status" value="1"/>
</dbReference>
<feature type="transmembrane region" description="Helical" evidence="9">
    <location>
        <begin position="276"/>
        <end position="295"/>
    </location>
</feature>